<dbReference type="OrthoDB" id="74821at2759"/>
<dbReference type="GeneID" id="20088453"/>
<dbReference type="PANTHER" id="PTHR21574">
    <property type="entry name" value="CENTROSOMAL PROTEIN OF 120 KDA"/>
    <property type="match status" value="1"/>
</dbReference>
<evidence type="ECO:0000313" key="2">
    <source>
        <dbReference type="EMBL" id="ETV95135.1"/>
    </source>
</evidence>
<evidence type="ECO:0000256" key="1">
    <source>
        <dbReference type="SAM" id="MobiDB-lite"/>
    </source>
</evidence>
<feature type="compositionally biased region" description="Polar residues" evidence="1">
    <location>
        <begin position="173"/>
        <end position="182"/>
    </location>
</feature>
<reference evidence="2" key="1">
    <citation type="submission" date="2013-12" db="EMBL/GenBank/DDBJ databases">
        <title>The Genome Sequence of Aphanomyces invadans NJM9701.</title>
        <authorList>
            <consortium name="The Broad Institute Genomics Platform"/>
            <person name="Russ C."/>
            <person name="Tyler B."/>
            <person name="van West P."/>
            <person name="Dieguez-Uribeondo J."/>
            <person name="Young S.K."/>
            <person name="Zeng Q."/>
            <person name="Gargeya S."/>
            <person name="Fitzgerald M."/>
            <person name="Abouelleil A."/>
            <person name="Alvarado L."/>
            <person name="Chapman S.B."/>
            <person name="Gainer-Dewar J."/>
            <person name="Goldberg J."/>
            <person name="Griggs A."/>
            <person name="Gujja S."/>
            <person name="Hansen M."/>
            <person name="Howarth C."/>
            <person name="Imamovic A."/>
            <person name="Ireland A."/>
            <person name="Larimer J."/>
            <person name="McCowan C."/>
            <person name="Murphy C."/>
            <person name="Pearson M."/>
            <person name="Poon T.W."/>
            <person name="Priest M."/>
            <person name="Roberts A."/>
            <person name="Saif S."/>
            <person name="Shea T."/>
            <person name="Sykes S."/>
            <person name="Wortman J."/>
            <person name="Nusbaum C."/>
            <person name="Birren B."/>
        </authorList>
    </citation>
    <scope>NUCLEOTIDE SEQUENCE [LARGE SCALE GENOMIC DNA]</scope>
    <source>
        <strain evidence="2">NJM9701</strain>
    </source>
</reference>
<proteinExistence type="predicted"/>
<dbReference type="VEuPathDB" id="FungiDB:H310_11403"/>
<feature type="compositionally biased region" description="Polar residues" evidence="1">
    <location>
        <begin position="316"/>
        <end position="327"/>
    </location>
</feature>
<dbReference type="InterPro" id="IPR039893">
    <property type="entry name" value="CEP120-like"/>
</dbReference>
<protein>
    <submittedName>
        <fullName evidence="2">Uncharacterized protein</fullName>
    </submittedName>
</protein>
<dbReference type="AlphaFoldDB" id="A0A024TLU8"/>
<feature type="region of interest" description="Disordered" evidence="1">
    <location>
        <begin position="308"/>
        <end position="327"/>
    </location>
</feature>
<name>A0A024TLU8_9STRA</name>
<dbReference type="STRING" id="157072.A0A024TLU8"/>
<organism evidence="2">
    <name type="scientific">Aphanomyces invadans</name>
    <dbReference type="NCBI Taxonomy" id="157072"/>
    <lineage>
        <taxon>Eukaryota</taxon>
        <taxon>Sar</taxon>
        <taxon>Stramenopiles</taxon>
        <taxon>Oomycota</taxon>
        <taxon>Saprolegniomycetes</taxon>
        <taxon>Saprolegniales</taxon>
        <taxon>Verrucalvaceae</taxon>
        <taxon>Aphanomyces</taxon>
    </lineage>
</organism>
<accession>A0A024TLU8</accession>
<dbReference type="GO" id="GO:0005815">
    <property type="term" value="C:microtubule organizing center"/>
    <property type="evidence" value="ECO:0007669"/>
    <property type="project" value="TreeGrafter"/>
</dbReference>
<gene>
    <name evidence="2" type="ORF">H310_11403</name>
</gene>
<feature type="region of interest" description="Disordered" evidence="1">
    <location>
        <begin position="162"/>
        <end position="182"/>
    </location>
</feature>
<dbReference type="GO" id="GO:0010564">
    <property type="term" value="P:regulation of cell cycle process"/>
    <property type="evidence" value="ECO:0007669"/>
    <property type="project" value="TreeGrafter"/>
</dbReference>
<dbReference type="EMBL" id="KI913982">
    <property type="protein sequence ID" value="ETV95135.1"/>
    <property type="molecule type" value="Genomic_DNA"/>
</dbReference>
<dbReference type="RefSeq" id="XP_008876308.1">
    <property type="nucleotide sequence ID" value="XM_008878086.1"/>
</dbReference>
<dbReference type="PANTHER" id="PTHR21574:SF0">
    <property type="entry name" value="CENTROSOMAL PROTEIN OF 120 KDA"/>
    <property type="match status" value="1"/>
</dbReference>
<sequence length="509" mass="57747">MASGVLSLAGTAQQDIVGLDTIRFHHVATSQLHLPFTFHVVAPDVARVGQALLSLQYLLHATVQYEFDTCGDCFSDWTVQNGHAHVDDSQICLYRPFTTCDVYVPVMGATSQVAILHVRAKWIHPDLLSDEGLREVVAAAPQSSMEHLEHEGVSVAPMILPRPTTKNQVDDGNGTSATSTLQQQTCLAPGSAVSNQPQQNQGCSCGIALQRDALAAEKKAWEFAKRKQQAALEQAEAKRMEALEAEWALREKERIQMVREAQQEYVALEKKLRQTLHDLDLRERSLAKAEEAFQHKLALHKQEVDSLQRKSKSETQHALSLAEQQKQSSELQCRQMEERAIRAESQLKQLEADIVALRVEQRKSPENVLRQDIIQHQATIAALEKQLRLLQVEKDQEIQVQKELAVQVDRLTQLLHQEKRKQDEQKAQDLEALRLKYIAREERFVLDGDREELRAIKKQLDMLRLVQFSQDKELARLQQEKVDLLATGQYTEDSFVIQELNRLIAAKKP</sequence>